<gene>
    <name evidence="2" type="ORF">LTRI10_LOCUS43556</name>
</gene>
<dbReference type="EMBL" id="OZ034820">
    <property type="protein sequence ID" value="CAL1403641.1"/>
    <property type="molecule type" value="Genomic_DNA"/>
</dbReference>
<reference evidence="2 3" key="1">
    <citation type="submission" date="2024-04" db="EMBL/GenBank/DDBJ databases">
        <authorList>
            <person name="Fracassetti M."/>
        </authorList>
    </citation>
    <scope>NUCLEOTIDE SEQUENCE [LARGE SCALE GENOMIC DNA]</scope>
</reference>
<feature type="compositionally biased region" description="Basic and acidic residues" evidence="1">
    <location>
        <begin position="1"/>
        <end position="13"/>
    </location>
</feature>
<evidence type="ECO:0000313" key="2">
    <source>
        <dbReference type="EMBL" id="CAL1403641.1"/>
    </source>
</evidence>
<dbReference type="Proteomes" id="UP001497516">
    <property type="component" value="Chromosome 7"/>
</dbReference>
<keyword evidence="3" id="KW-1185">Reference proteome</keyword>
<accession>A0AAV2FZ61</accession>
<sequence>MSIEMLRAEKAGEDEAPSLGQGKQKNPDPQIKELNRRAAGLDTAIHPPSATKMQNNHLGRTKGKTSESIHHTS</sequence>
<name>A0AAV2FZ61_9ROSI</name>
<dbReference type="AlphaFoldDB" id="A0AAV2FZ61"/>
<evidence type="ECO:0000313" key="3">
    <source>
        <dbReference type="Proteomes" id="UP001497516"/>
    </source>
</evidence>
<proteinExistence type="predicted"/>
<organism evidence="2 3">
    <name type="scientific">Linum trigynum</name>
    <dbReference type="NCBI Taxonomy" id="586398"/>
    <lineage>
        <taxon>Eukaryota</taxon>
        <taxon>Viridiplantae</taxon>
        <taxon>Streptophyta</taxon>
        <taxon>Embryophyta</taxon>
        <taxon>Tracheophyta</taxon>
        <taxon>Spermatophyta</taxon>
        <taxon>Magnoliopsida</taxon>
        <taxon>eudicotyledons</taxon>
        <taxon>Gunneridae</taxon>
        <taxon>Pentapetalae</taxon>
        <taxon>rosids</taxon>
        <taxon>fabids</taxon>
        <taxon>Malpighiales</taxon>
        <taxon>Linaceae</taxon>
        <taxon>Linum</taxon>
    </lineage>
</organism>
<feature type="region of interest" description="Disordered" evidence="1">
    <location>
        <begin position="1"/>
        <end position="73"/>
    </location>
</feature>
<evidence type="ECO:0000256" key="1">
    <source>
        <dbReference type="SAM" id="MobiDB-lite"/>
    </source>
</evidence>
<protein>
    <submittedName>
        <fullName evidence="2">Uncharacterized protein</fullName>
    </submittedName>
</protein>
<feature type="compositionally biased region" description="Basic and acidic residues" evidence="1">
    <location>
        <begin position="64"/>
        <end position="73"/>
    </location>
</feature>